<reference evidence="3" key="1">
    <citation type="journal article" date="2023" name="Mol. Phylogenet. Evol.">
        <title>Genome-scale phylogeny and comparative genomics of the fungal order Sordariales.</title>
        <authorList>
            <person name="Hensen N."/>
            <person name="Bonometti L."/>
            <person name="Westerberg I."/>
            <person name="Brannstrom I.O."/>
            <person name="Guillou S."/>
            <person name="Cros-Aarteil S."/>
            <person name="Calhoun S."/>
            <person name="Haridas S."/>
            <person name="Kuo A."/>
            <person name="Mondo S."/>
            <person name="Pangilinan J."/>
            <person name="Riley R."/>
            <person name="LaButti K."/>
            <person name="Andreopoulos B."/>
            <person name="Lipzen A."/>
            <person name="Chen C."/>
            <person name="Yan M."/>
            <person name="Daum C."/>
            <person name="Ng V."/>
            <person name="Clum A."/>
            <person name="Steindorff A."/>
            <person name="Ohm R.A."/>
            <person name="Martin F."/>
            <person name="Silar P."/>
            <person name="Natvig D.O."/>
            <person name="Lalanne C."/>
            <person name="Gautier V."/>
            <person name="Ament-Velasquez S.L."/>
            <person name="Kruys A."/>
            <person name="Hutchinson M.I."/>
            <person name="Powell A.J."/>
            <person name="Barry K."/>
            <person name="Miller A.N."/>
            <person name="Grigoriev I.V."/>
            <person name="Debuchy R."/>
            <person name="Gladieux P."/>
            <person name="Hiltunen Thoren M."/>
            <person name="Johannesson H."/>
        </authorList>
    </citation>
    <scope>NUCLEOTIDE SEQUENCE</scope>
    <source>
        <strain evidence="3">CBS 168.71</strain>
    </source>
</reference>
<feature type="compositionally biased region" description="Polar residues" evidence="1">
    <location>
        <begin position="99"/>
        <end position="108"/>
    </location>
</feature>
<accession>A0AAE0HGV3</accession>
<dbReference type="AlphaFoldDB" id="A0AAE0HGV3"/>
<feature type="compositionally biased region" description="Low complexity" evidence="1">
    <location>
        <begin position="121"/>
        <end position="135"/>
    </location>
</feature>
<organism evidence="3 4">
    <name type="scientific">Chaetomium fimeti</name>
    <dbReference type="NCBI Taxonomy" id="1854472"/>
    <lineage>
        <taxon>Eukaryota</taxon>
        <taxon>Fungi</taxon>
        <taxon>Dikarya</taxon>
        <taxon>Ascomycota</taxon>
        <taxon>Pezizomycotina</taxon>
        <taxon>Sordariomycetes</taxon>
        <taxon>Sordariomycetidae</taxon>
        <taxon>Sordariales</taxon>
        <taxon>Chaetomiaceae</taxon>
        <taxon>Chaetomium</taxon>
    </lineage>
</organism>
<feature type="region of interest" description="Disordered" evidence="1">
    <location>
        <begin position="62"/>
        <end position="148"/>
    </location>
</feature>
<proteinExistence type="predicted"/>
<feature type="region of interest" description="Disordered" evidence="1">
    <location>
        <begin position="212"/>
        <end position="243"/>
    </location>
</feature>
<feature type="compositionally biased region" description="Low complexity" evidence="1">
    <location>
        <begin position="212"/>
        <end position="238"/>
    </location>
</feature>
<evidence type="ECO:0000256" key="2">
    <source>
        <dbReference type="SAM" id="SignalP"/>
    </source>
</evidence>
<evidence type="ECO:0000313" key="4">
    <source>
        <dbReference type="Proteomes" id="UP001278766"/>
    </source>
</evidence>
<reference evidence="3" key="2">
    <citation type="submission" date="2023-06" db="EMBL/GenBank/DDBJ databases">
        <authorList>
            <consortium name="Lawrence Berkeley National Laboratory"/>
            <person name="Haridas S."/>
            <person name="Hensen N."/>
            <person name="Bonometti L."/>
            <person name="Westerberg I."/>
            <person name="Brannstrom I.O."/>
            <person name="Guillou S."/>
            <person name="Cros-Aarteil S."/>
            <person name="Calhoun S."/>
            <person name="Kuo A."/>
            <person name="Mondo S."/>
            <person name="Pangilinan J."/>
            <person name="Riley R."/>
            <person name="Labutti K."/>
            <person name="Andreopoulos B."/>
            <person name="Lipzen A."/>
            <person name="Chen C."/>
            <person name="Yanf M."/>
            <person name="Daum C."/>
            <person name="Ng V."/>
            <person name="Clum A."/>
            <person name="Steindorff A."/>
            <person name="Ohm R."/>
            <person name="Martin F."/>
            <person name="Silar P."/>
            <person name="Natvig D."/>
            <person name="Lalanne C."/>
            <person name="Gautier V."/>
            <person name="Ament-Velasquez S.L."/>
            <person name="Kruys A."/>
            <person name="Hutchinson M.I."/>
            <person name="Powell A.J."/>
            <person name="Barry K."/>
            <person name="Miller A.N."/>
            <person name="Grigoriev I.V."/>
            <person name="Debuchy R."/>
            <person name="Gladieux P."/>
            <person name="Thoren M.H."/>
            <person name="Johannesson H."/>
        </authorList>
    </citation>
    <scope>NUCLEOTIDE SEQUENCE</scope>
    <source>
        <strain evidence="3">CBS 168.71</strain>
    </source>
</reference>
<evidence type="ECO:0000313" key="3">
    <source>
        <dbReference type="EMBL" id="KAK3295977.1"/>
    </source>
</evidence>
<comment type="caution">
    <text evidence="3">The sequence shown here is derived from an EMBL/GenBank/DDBJ whole genome shotgun (WGS) entry which is preliminary data.</text>
</comment>
<dbReference type="RefSeq" id="XP_062659491.1">
    <property type="nucleotide sequence ID" value="XM_062807476.1"/>
</dbReference>
<dbReference type="Proteomes" id="UP001278766">
    <property type="component" value="Unassembled WGS sequence"/>
</dbReference>
<keyword evidence="4" id="KW-1185">Reference proteome</keyword>
<sequence length="344" mass="37563">MSQAACCTCASLLAAVPRVSSSSEKPLPDDRQLDCCGRTICGACIHRNRRFLTYCPYCQTSNQSFPSSRLRAPPRQGRTEDESETEAVTESEPPPYSAIAQTINLKANTTKPPTPPPPYSSPFSGPQPGRNPNQPRQEKEEKEEATEAQPRYTIHHLRHPPHPSPDSLTSLSLRYGIPAHILRQHNSLPNDADYLLAARHTLLIPTAYINTPSATTSTSTNPHSDTGSTGTTDPSLSPRPVEDAAERERKVLIRRFMVACKEPDYDAAVVYLEESGYDVDEAVARHRADAAWERANPNPLLLDSSSRGKGVYKGGLRGRGRVKVKSEGVKVGGGEGRLFGWLGG</sequence>
<dbReference type="EMBL" id="JAUEPN010000004">
    <property type="protein sequence ID" value="KAK3295977.1"/>
    <property type="molecule type" value="Genomic_DNA"/>
</dbReference>
<feature type="signal peptide" evidence="2">
    <location>
        <begin position="1"/>
        <end position="21"/>
    </location>
</feature>
<evidence type="ECO:0008006" key="5">
    <source>
        <dbReference type="Google" id="ProtNLM"/>
    </source>
</evidence>
<keyword evidence="2" id="KW-0732">Signal</keyword>
<dbReference type="GeneID" id="87844424"/>
<protein>
    <recommendedName>
        <fullName evidence="5">LysM domain-containing protein</fullName>
    </recommendedName>
</protein>
<evidence type="ECO:0000256" key="1">
    <source>
        <dbReference type="SAM" id="MobiDB-lite"/>
    </source>
</evidence>
<name>A0AAE0HGV3_9PEZI</name>
<feature type="chain" id="PRO_5042162164" description="LysM domain-containing protein" evidence="2">
    <location>
        <begin position="22"/>
        <end position="344"/>
    </location>
</feature>
<gene>
    <name evidence="3" type="ORF">B0H64DRAFT_460826</name>
</gene>